<feature type="chain" id="PRO_5018787646" description="DUF4369 domain-containing protein" evidence="1">
    <location>
        <begin position="23"/>
        <end position="146"/>
    </location>
</feature>
<comment type="caution">
    <text evidence="2">The sequence shown here is derived from an EMBL/GenBank/DDBJ whole genome shotgun (WGS) entry which is preliminary data.</text>
</comment>
<name>A0A3R9UHR8_9BACT</name>
<reference evidence="2 3" key="1">
    <citation type="submission" date="2018-12" db="EMBL/GenBank/DDBJ databases">
        <authorList>
            <person name="Feng G."/>
            <person name="Zhu H."/>
        </authorList>
    </citation>
    <scope>NUCLEOTIDE SEQUENCE [LARGE SCALE GENOMIC DNA]</scope>
    <source>
        <strain evidence="2 3">9PBR-2</strain>
    </source>
</reference>
<dbReference type="RefSeq" id="WP_125431052.1">
    <property type="nucleotide sequence ID" value="NZ_RWIS01000008.1"/>
</dbReference>
<feature type="signal peptide" evidence="1">
    <location>
        <begin position="1"/>
        <end position="22"/>
    </location>
</feature>
<accession>A0A3R9UHR8</accession>
<keyword evidence="3" id="KW-1185">Reference proteome</keyword>
<evidence type="ECO:0000313" key="2">
    <source>
        <dbReference type="EMBL" id="RSK31784.1"/>
    </source>
</evidence>
<keyword evidence="1" id="KW-0732">Signal</keyword>
<dbReference type="EMBL" id="RWIS01000008">
    <property type="protein sequence ID" value="RSK31784.1"/>
    <property type="molecule type" value="Genomic_DNA"/>
</dbReference>
<dbReference type="AlphaFoldDB" id="A0A3R9UHR8"/>
<dbReference type="OrthoDB" id="1259728at2"/>
<dbReference type="Proteomes" id="UP000280066">
    <property type="component" value="Unassembled WGS sequence"/>
</dbReference>
<organism evidence="2 3">
    <name type="scientific">Hymenobacter metallilatus</name>
    <dbReference type="NCBI Taxonomy" id="2493666"/>
    <lineage>
        <taxon>Bacteria</taxon>
        <taxon>Pseudomonadati</taxon>
        <taxon>Bacteroidota</taxon>
        <taxon>Cytophagia</taxon>
        <taxon>Cytophagales</taxon>
        <taxon>Hymenobacteraceae</taxon>
        <taxon>Hymenobacter</taxon>
    </lineage>
</organism>
<protein>
    <recommendedName>
        <fullName evidence="4">DUF4369 domain-containing protein</fullName>
    </recommendedName>
</protein>
<evidence type="ECO:0008006" key="4">
    <source>
        <dbReference type="Google" id="ProtNLM"/>
    </source>
</evidence>
<evidence type="ECO:0000256" key="1">
    <source>
        <dbReference type="SAM" id="SignalP"/>
    </source>
</evidence>
<dbReference type="PROSITE" id="PS51257">
    <property type="entry name" value="PROKAR_LIPOPROTEIN"/>
    <property type="match status" value="1"/>
</dbReference>
<proteinExistence type="predicted"/>
<evidence type="ECO:0000313" key="3">
    <source>
        <dbReference type="Proteomes" id="UP000280066"/>
    </source>
</evidence>
<gene>
    <name evidence="2" type="ORF">EI290_13235</name>
</gene>
<sequence>MRKQVMIVFSLMSLLHTLSACHTHTSCEDFAKRMGRRQVNIMVADSGPIGTSIELQGTDPATGKIIEFRDRTAFYIYVKDRLSVGDTLVKIRGEQFFTIKKPTCNIIIDFSCRSDPYQPMGIDTVPKTSSRLVIIRNDSLDWLKNN</sequence>